<dbReference type="AlphaFoldDB" id="E2Q144"/>
<evidence type="ECO:0000313" key="2">
    <source>
        <dbReference type="EMBL" id="EFG08549.1"/>
    </source>
</evidence>
<sequence length="93" mass="10531">MDRVRTNRSGSRHGSRHTTVPSGDRHQKKDVEAALKRAEKAGLKVTRKQNGHRWGWVLCCPCKADHVVFCTPRNPGQGAQEIDQFTRRHTNCA</sequence>
<name>E2Q144_STRCL</name>
<dbReference type="EMBL" id="CM000913">
    <property type="protein sequence ID" value="EFG08549.1"/>
    <property type="molecule type" value="Genomic_DNA"/>
</dbReference>
<feature type="region of interest" description="Disordered" evidence="1">
    <location>
        <begin position="1"/>
        <end position="29"/>
    </location>
</feature>
<accession>E2Q144</accession>
<evidence type="ECO:0000313" key="3">
    <source>
        <dbReference type="Proteomes" id="UP000002357"/>
    </source>
</evidence>
<evidence type="ECO:0000256" key="1">
    <source>
        <dbReference type="SAM" id="MobiDB-lite"/>
    </source>
</evidence>
<reference evidence="2 3" key="1">
    <citation type="journal article" date="2010" name="Genome Biol. Evol.">
        <title>The sequence of a 1.8-mb bacterial linear plasmid reveals a rich evolutionary reservoir of secondary metabolic pathways.</title>
        <authorList>
            <person name="Medema M.H."/>
            <person name="Trefzer A."/>
            <person name="Kovalchuk A."/>
            <person name="van den Berg M."/>
            <person name="Mueller U."/>
            <person name="Heijne W."/>
            <person name="Wu L."/>
            <person name="Alam M.T."/>
            <person name="Ronning C.M."/>
            <person name="Nierman W.C."/>
            <person name="Bovenberg R.A.L."/>
            <person name="Breitling R."/>
            <person name="Takano E."/>
        </authorList>
    </citation>
    <scope>NUCLEOTIDE SEQUENCE [LARGE SCALE GENOMIC DNA]</scope>
    <source>
        <strain evidence="3">ATCC 27064 / DSM 738 / JCM 4710 / NBRC 13307 / NCIMB 12785 / NRRL 3585 / VKM Ac-602</strain>
    </source>
</reference>
<dbReference type="Proteomes" id="UP000002357">
    <property type="component" value="Chromosome"/>
</dbReference>
<proteinExistence type="predicted"/>
<gene>
    <name evidence="2" type="ORF">SCLAV_3477</name>
</gene>
<keyword evidence="3" id="KW-1185">Reference proteome</keyword>
<protein>
    <submittedName>
        <fullName evidence="2">Uncharacterized protein</fullName>
    </submittedName>
</protein>
<organism evidence="2 3">
    <name type="scientific">Streptomyces clavuligerus</name>
    <dbReference type="NCBI Taxonomy" id="1901"/>
    <lineage>
        <taxon>Bacteria</taxon>
        <taxon>Bacillati</taxon>
        <taxon>Actinomycetota</taxon>
        <taxon>Actinomycetes</taxon>
        <taxon>Kitasatosporales</taxon>
        <taxon>Streptomycetaceae</taxon>
        <taxon>Streptomyces</taxon>
    </lineage>
</organism>